<feature type="compositionally biased region" description="Polar residues" evidence="2">
    <location>
        <begin position="365"/>
        <end position="401"/>
    </location>
</feature>
<dbReference type="SMART" id="SM00360">
    <property type="entry name" value="RRM"/>
    <property type="match status" value="1"/>
</dbReference>
<evidence type="ECO:0000256" key="1">
    <source>
        <dbReference type="PROSITE-ProRule" id="PRU00176"/>
    </source>
</evidence>
<dbReference type="EMBL" id="JQFZ01000140">
    <property type="protein sequence ID" value="KGO57561.1"/>
    <property type="molecule type" value="Genomic_DNA"/>
</dbReference>
<feature type="compositionally biased region" description="Low complexity" evidence="2">
    <location>
        <begin position="402"/>
        <end position="414"/>
    </location>
</feature>
<feature type="compositionally biased region" description="Basic and acidic residues" evidence="2">
    <location>
        <begin position="779"/>
        <end position="791"/>
    </location>
</feature>
<evidence type="ECO:0000313" key="5">
    <source>
        <dbReference type="Proteomes" id="UP000030143"/>
    </source>
</evidence>
<dbReference type="Proteomes" id="UP000030143">
    <property type="component" value="Unassembled WGS sequence"/>
</dbReference>
<dbReference type="AlphaFoldDB" id="A0A0A2JRU2"/>
<keyword evidence="5" id="KW-1185">Reference proteome</keyword>
<feature type="compositionally biased region" description="Basic and acidic residues" evidence="2">
    <location>
        <begin position="744"/>
        <end position="753"/>
    </location>
</feature>
<name>A0A0A2JRU2_PENEN</name>
<feature type="region of interest" description="Disordered" evidence="2">
    <location>
        <begin position="875"/>
        <end position="905"/>
    </location>
</feature>
<reference evidence="4 5" key="1">
    <citation type="journal article" date="2015" name="Mol. Plant Microbe Interact.">
        <title>Genome, transcriptome, and functional analyses of Penicillium expansum provide new insights into secondary metabolism and pathogenicity.</title>
        <authorList>
            <person name="Ballester A.R."/>
            <person name="Marcet-Houben M."/>
            <person name="Levin E."/>
            <person name="Sela N."/>
            <person name="Selma-Lazaro C."/>
            <person name="Carmona L."/>
            <person name="Wisniewski M."/>
            <person name="Droby S."/>
            <person name="Gonzalez-Candelas L."/>
            <person name="Gabaldon T."/>
        </authorList>
    </citation>
    <scope>NUCLEOTIDE SEQUENCE [LARGE SCALE GENOMIC DNA]</scope>
    <source>
        <strain evidence="4 5">MD-8</strain>
    </source>
</reference>
<feature type="compositionally biased region" description="Low complexity" evidence="2">
    <location>
        <begin position="35"/>
        <end position="51"/>
    </location>
</feature>
<evidence type="ECO:0000259" key="3">
    <source>
        <dbReference type="PROSITE" id="PS50102"/>
    </source>
</evidence>
<protein>
    <submittedName>
        <fullName evidence="4">Nucleotide-binding, alpha-beta plait</fullName>
    </submittedName>
</protein>
<gene>
    <name evidence="4" type="ORF">PEX2_020050</name>
</gene>
<feature type="region of interest" description="Disordered" evidence="2">
    <location>
        <begin position="674"/>
        <end position="843"/>
    </location>
</feature>
<feature type="region of interest" description="Disordered" evidence="2">
    <location>
        <begin position="1"/>
        <end position="87"/>
    </location>
</feature>
<organism evidence="4 5">
    <name type="scientific">Penicillium expansum</name>
    <name type="common">Blue mold rot fungus</name>
    <dbReference type="NCBI Taxonomy" id="27334"/>
    <lineage>
        <taxon>Eukaryota</taxon>
        <taxon>Fungi</taxon>
        <taxon>Dikarya</taxon>
        <taxon>Ascomycota</taxon>
        <taxon>Pezizomycotina</taxon>
        <taxon>Eurotiomycetes</taxon>
        <taxon>Eurotiomycetidae</taxon>
        <taxon>Eurotiales</taxon>
        <taxon>Aspergillaceae</taxon>
        <taxon>Penicillium</taxon>
    </lineage>
</organism>
<feature type="compositionally biased region" description="Polar residues" evidence="2">
    <location>
        <begin position="8"/>
        <end position="17"/>
    </location>
</feature>
<feature type="region of interest" description="Disordered" evidence="2">
    <location>
        <begin position="272"/>
        <end position="414"/>
    </location>
</feature>
<dbReference type="GeneID" id="27674699"/>
<dbReference type="InterPro" id="IPR000504">
    <property type="entry name" value="RRM_dom"/>
</dbReference>
<dbReference type="VEuPathDB" id="FungiDB:PEXP_002810"/>
<dbReference type="RefSeq" id="XP_016599219.1">
    <property type="nucleotide sequence ID" value="XM_016739280.1"/>
</dbReference>
<feature type="compositionally biased region" description="Polar residues" evidence="2">
    <location>
        <begin position="302"/>
        <end position="313"/>
    </location>
</feature>
<feature type="compositionally biased region" description="Low complexity" evidence="2">
    <location>
        <begin position="892"/>
        <end position="905"/>
    </location>
</feature>
<evidence type="ECO:0000313" key="4">
    <source>
        <dbReference type="EMBL" id="KGO57561.1"/>
    </source>
</evidence>
<feature type="compositionally biased region" description="Low complexity" evidence="2">
    <location>
        <begin position="323"/>
        <end position="348"/>
    </location>
</feature>
<dbReference type="HOGENOM" id="CLU_015496_0_0_1"/>
<feature type="compositionally biased region" description="Polar residues" evidence="2">
    <location>
        <begin position="579"/>
        <end position="609"/>
    </location>
</feature>
<feature type="compositionally biased region" description="Basic residues" evidence="2">
    <location>
        <begin position="822"/>
        <end position="834"/>
    </location>
</feature>
<evidence type="ECO:0000256" key="2">
    <source>
        <dbReference type="SAM" id="MobiDB-lite"/>
    </source>
</evidence>
<keyword evidence="1" id="KW-0694">RNA-binding</keyword>
<accession>A0A0A2JRU2</accession>
<dbReference type="Gene3D" id="3.30.70.330">
    <property type="match status" value="1"/>
</dbReference>
<feature type="region of interest" description="Disordered" evidence="2">
    <location>
        <begin position="565"/>
        <end position="662"/>
    </location>
</feature>
<sequence>MAIHYVEQNGSEPSISRHSAPEPTITNQDVHKYSASESSIPGSSSSMPSTPEQIVAKPAKPVMTVKTSEVDETVTAKPGKADNKKPWEVDKTVPIPRADRLNQTPSKGNAQGLFLPDCCVFVGNLSVKVSPETLEEDLTDMISAFGRCHVKIKVSPCVKKLPIGFVQFENIKAAKAALKQNGNLMLHSRVLRLESSKARRTANFGYLSHAPINKSQVADALKGLGSLEGVSVEHFVTAEGVESTFSVVTFAYPDDYADALQYFQNHPEYYMKRSKMDPNDTQHPQDHAPAGQRPSNQPPPNRGSQQRYNNNGRRSFHRPWYSGGNNNNGNVNSNGNVNGNSNRGGFRNAPGPAPRHQNPPFANHGHSQSFNGQGHSPHGSFSQNYPGGQGFPQNSFNQGYSNPNFNKNFPGNNFHPNYQGNNFPNYPNQNFIAAGAFPNPPVVFNQMQMHEGPPAPYHADYTAMPAPGFPVFLSNQSYQPHNTLPPIITQPQPIDGSVAGPVPGPVPGRRRLPPRPNCPLIVSSQPQFDTEHHRQLYYEPYPADEPVVDMQSNWTSAPGACFVQPDYNQPYPPNEYPRSRQSSMESQRNINSPPTVNESESTLRQTKVQTPEIERGRQLFRPRHPNTDGSCDMAPISAPAKTQSDPVSMQALDSSPERSNMVYASKSAEARLELAAPVTEPIKSGNKPTEPETEPNPPQTEPTCSPTHDQDKEELTDETKPPLNIDTKNEESAGSSSEAGPKTPDTDESRESAKLQTPAKAGSLKSADTKTPDTVETLKLSDKDTPDKGKSPEVATPTPTKSGSRKLQPAVPDDKYQLARHAFQHRKPLKKKYQPKTDTGKTVEQYTREMNAQRASADPDSRVPDHILQEVIQELENERRDNIRKSRGLGPSDKSSVDSGTSSKK</sequence>
<feature type="compositionally biased region" description="Basic and acidic residues" evidence="2">
    <location>
        <begin position="708"/>
        <end position="720"/>
    </location>
</feature>
<dbReference type="SUPFAM" id="SSF54928">
    <property type="entry name" value="RNA-binding domain, RBD"/>
    <property type="match status" value="1"/>
</dbReference>
<dbReference type="InterPro" id="IPR035979">
    <property type="entry name" value="RBD_domain_sf"/>
</dbReference>
<dbReference type="GO" id="GO:0003723">
    <property type="term" value="F:RNA binding"/>
    <property type="evidence" value="ECO:0007669"/>
    <property type="project" value="UniProtKB-UniRule"/>
</dbReference>
<proteinExistence type="predicted"/>
<feature type="compositionally biased region" description="Polar residues" evidence="2">
    <location>
        <begin position="640"/>
        <end position="653"/>
    </location>
</feature>
<feature type="domain" description="RRM" evidence="3">
    <location>
        <begin position="118"/>
        <end position="198"/>
    </location>
</feature>
<dbReference type="InterPro" id="IPR012677">
    <property type="entry name" value="Nucleotide-bd_a/b_plait_sf"/>
</dbReference>
<dbReference type="PROSITE" id="PS50102">
    <property type="entry name" value="RRM"/>
    <property type="match status" value="1"/>
</dbReference>
<dbReference type="Pfam" id="PF00076">
    <property type="entry name" value="RRM_1"/>
    <property type="match status" value="1"/>
</dbReference>
<comment type="caution">
    <text evidence="4">The sequence shown here is derived from an EMBL/GenBank/DDBJ whole genome shotgun (WGS) entry which is preliminary data.</text>
</comment>
<dbReference type="STRING" id="27334.A0A0A2JRU2"/>
<feature type="compositionally biased region" description="Basic and acidic residues" evidence="2">
    <location>
        <begin position="272"/>
        <end position="286"/>
    </location>
</feature>